<sequence length="124" mass="13856">MSQSTQTLSVFIDRVGIQCQNKFCLGQNPLVVQQQQFTTIIEIVNNYTILIVAVTSSVALLVLFVVVLAVIIICIIKSKKKDTNITFDSLSEISGPHEAWGERTGYSIGAKHMQIHKVHTTYYK</sequence>
<feature type="transmembrane region" description="Helical" evidence="1">
    <location>
        <begin position="47"/>
        <end position="76"/>
    </location>
</feature>
<gene>
    <name evidence="2" type="ORF">AKO1_012337</name>
</gene>
<evidence type="ECO:0000313" key="3">
    <source>
        <dbReference type="Proteomes" id="UP001431209"/>
    </source>
</evidence>
<comment type="caution">
    <text evidence="2">The sequence shown here is derived from an EMBL/GenBank/DDBJ whole genome shotgun (WGS) entry which is preliminary data.</text>
</comment>
<proteinExistence type="predicted"/>
<reference evidence="2 3" key="1">
    <citation type="submission" date="2024-03" db="EMBL/GenBank/DDBJ databases">
        <title>The Acrasis kona genome and developmental transcriptomes reveal deep origins of eukaryotic multicellular pathways.</title>
        <authorList>
            <person name="Sheikh S."/>
            <person name="Fu C.-J."/>
            <person name="Brown M.W."/>
            <person name="Baldauf S.L."/>
        </authorList>
    </citation>
    <scope>NUCLEOTIDE SEQUENCE [LARGE SCALE GENOMIC DNA]</scope>
    <source>
        <strain evidence="2 3">ATCC MYA-3509</strain>
    </source>
</reference>
<name>A0AAW2YY30_9EUKA</name>
<dbReference type="Proteomes" id="UP001431209">
    <property type="component" value="Unassembled WGS sequence"/>
</dbReference>
<keyword evidence="1" id="KW-1133">Transmembrane helix</keyword>
<keyword evidence="1" id="KW-0812">Transmembrane</keyword>
<keyword evidence="3" id="KW-1185">Reference proteome</keyword>
<keyword evidence="1" id="KW-0472">Membrane</keyword>
<evidence type="ECO:0000256" key="1">
    <source>
        <dbReference type="SAM" id="Phobius"/>
    </source>
</evidence>
<evidence type="ECO:0000313" key="2">
    <source>
        <dbReference type="EMBL" id="KAL0481559.1"/>
    </source>
</evidence>
<dbReference type="AlphaFoldDB" id="A0AAW2YY30"/>
<dbReference type="EMBL" id="JAOPGA020000769">
    <property type="protein sequence ID" value="KAL0481559.1"/>
    <property type="molecule type" value="Genomic_DNA"/>
</dbReference>
<protein>
    <submittedName>
        <fullName evidence="2">Uncharacterized protein</fullName>
    </submittedName>
</protein>
<organism evidence="2 3">
    <name type="scientific">Acrasis kona</name>
    <dbReference type="NCBI Taxonomy" id="1008807"/>
    <lineage>
        <taxon>Eukaryota</taxon>
        <taxon>Discoba</taxon>
        <taxon>Heterolobosea</taxon>
        <taxon>Tetramitia</taxon>
        <taxon>Eutetramitia</taxon>
        <taxon>Acrasidae</taxon>
        <taxon>Acrasis</taxon>
    </lineage>
</organism>
<accession>A0AAW2YY30</accession>